<sequence length="177" mass="19922">MGNSNELLTLKRNALKLGLCGEYKGKWDSAASKRELVNMALDSNGIEFMADSIAFGWGLSKEYLLKEFGEFANGFYQCNEHGYTSEMYIGAHGVIKARSTIILVAYCKDLEIEVPENMVTRIYVCGKSEVRIECKGKCDLIEYGEDNDVKIISYDDANMTLGTIYVSEWNSCKDEQK</sequence>
<dbReference type="Proteomes" id="UP000283785">
    <property type="component" value="Unassembled WGS sequence"/>
</dbReference>
<dbReference type="RefSeq" id="WP_118063016.1">
    <property type="nucleotide sequence ID" value="NZ_QSAG01000001.1"/>
</dbReference>
<reference evidence="1 2" key="1">
    <citation type="submission" date="2018-08" db="EMBL/GenBank/DDBJ databases">
        <title>A genome reference for cultivated species of the human gut microbiota.</title>
        <authorList>
            <person name="Zou Y."/>
            <person name="Xue W."/>
            <person name="Luo G."/>
        </authorList>
    </citation>
    <scope>NUCLEOTIDE SEQUENCE [LARGE SCALE GENOMIC DNA]</scope>
    <source>
        <strain evidence="1 2">AF12-50</strain>
    </source>
</reference>
<comment type="caution">
    <text evidence="1">The sequence shown here is derived from an EMBL/GenBank/DDBJ whole genome shotgun (WGS) entry which is preliminary data.</text>
</comment>
<protein>
    <submittedName>
        <fullName evidence="1">Uncharacterized protein</fullName>
    </submittedName>
</protein>
<accession>A0AA92U0S0</accession>
<evidence type="ECO:0000313" key="1">
    <source>
        <dbReference type="EMBL" id="RGW45038.1"/>
    </source>
</evidence>
<evidence type="ECO:0000313" key="2">
    <source>
        <dbReference type="Proteomes" id="UP000283785"/>
    </source>
</evidence>
<dbReference type="EMBL" id="QSAG01000001">
    <property type="protein sequence ID" value="RGW45038.1"/>
    <property type="molecule type" value="Genomic_DNA"/>
</dbReference>
<organism evidence="1 2">
    <name type="scientific">Segatella copri</name>
    <dbReference type="NCBI Taxonomy" id="165179"/>
    <lineage>
        <taxon>Bacteria</taxon>
        <taxon>Pseudomonadati</taxon>
        <taxon>Bacteroidota</taxon>
        <taxon>Bacteroidia</taxon>
        <taxon>Bacteroidales</taxon>
        <taxon>Prevotellaceae</taxon>
        <taxon>Segatella</taxon>
    </lineage>
</organism>
<name>A0AA92U0S0_9BACT</name>
<dbReference type="AlphaFoldDB" id="A0AA92U0S0"/>
<proteinExistence type="predicted"/>
<gene>
    <name evidence="1" type="ORF">DWV76_00535</name>
</gene>